<comment type="caution">
    <text evidence="1">The sequence shown here is derived from an EMBL/GenBank/DDBJ whole genome shotgun (WGS) entry which is preliminary data.</text>
</comment>
<dbReference type="EMBL" id="VUJX02000003">
    <property type="protein sequence ID" value="KAL0939029.1"/>
    <property type="molecule type" value="Genomic_DNA"/>
</dbReference>
<name>A0ACC3Z4M0_COLTU</name>
<dbReference type="Proteomes" id="UP000805649">
    <property type="component" value="Unassembled WGS sequence"/>
</dbReference>
<protein>
    <submittedName>
        <fullName evidence="1">Uncharacterized protein</fullName>
    </submittedName>
</protein>
<proteinExistence type="predicted"/>
<keyword evidence="2" id="KW-1185">Reference proteome</keyword>
<accession>A0ACC3Z4M0</accession>
<evidence type="ECO:0000313" key="2">
    <source>
        <dbReference type="Proteomes" id="UP000805649"/>
    </source>
</evidence>
<gene>
    <name evidence="1" type="ORF">CTRU02_205639</name>
</gene>
<evidence type="ECO:0000313" key="1">
    <source>
        <dbReference type="EMBL" id="KAL0939029.1"/>
    </source>
</evidence>
<organism evidence="1 2">
    <name type="scientific">Colletotrichum truncatum</name>
    <name type="common">Anthracnose fungus</name>
    <name type="synonym">Colletotrichum capsici</name>
    <dbReference type="NCBI Taxonomy" id="5467"/>
    <lineage>
        <taxon>Eukaryota</taxon>
        <taxon>Fungi</taxon>
        <taxon>Dikarya</taxon>
        <taxon>Ascomycota</taxon>
        <taxon>Pezizomycotina</taxon>
        <taxon>Sordariomycetes</taxon>
        <taxon>Hypocreomycetidae</taxon>
        <taxon>Glomerellales</taxon>
        <taxon>Glomerellaceae</taxon>
        <taxon>Colletotrichum</taxon>
        <taxon>Colletotrichum truncatum species complex</taxon>
    </lineage>
</organism>
<sequence length="130" mass="14959">MRCYGYDCGVVVTRRRKRLGDPWHDFAQYSPLQGTASQPEEPLLRKLFTAGQPQIAHLTPGEIRSWVLVPRSGDKAENGRETILPWRGKGGKTPHLLEKRKRFTEWPIAMVIDLHREERLADCTATRHSE</sequence>
<reference evidence="1 2" key="1">
    <citation type="journal article" date="2020" name="Phytopathology">
        <title>Genome Sequence Resources of Colletotrichum truncatum, C. plurivorum, C. musicola, and C. sojae: Four Species Pathogenic to Soybean (Glycine max).</title>
        <authorList>
            <person name="Rogerio F."/>
            <person name="Boufleur T.R."/>
            <person name="Ciampi-Guillardi M."/>
            <person name="Sukno S.A."/>
            <person name="Thon M.R."/>
            <person name="Massola Junior N.S."/>
            <person name="Baroncelli R."/>
        </authorList>
    </citation>
    <scope>NUCLEOTIDE SEQUENCE [LARGE SCALE GENOMIC DNA]</scope>
    <source>
        <strain evidence="1 2">CMES1059</strain>
    </source>
</reference>